<reference evidence="1 2" key="1">
    <citation type="submission" date="2020-10" db="EMBL/GenBank/DDBJ databases">
        <title>Sequencing the genomes of 1000 actinobacteria strains.</title>
        <authorList>
            <person name="Klenk H.-P."/>
        </authorList>
    </citation>
    <scope>NUCLEOTIDE SEQUENCE [LARGE SCALE GENOMIC DNA]</scope>
    <source>
        <strain evidence="1 2">DSM 46661</strain>
    </source>
</reference>
<dbReference type="RefSeq" id="WP_192747600.1">
    <property type="nucleotide sequence ID" value="NZ_JADBEJ010000008.1"/>
</dbReference>
<evidence type="ECO:0008006" key="3">
    <source>
        <dbReference type="Google" id="ProtNLM"/>
    </source>
</evidence>
<dbReference type="EMBL" id="JADBEJ010000008">
    <property type="protein sequence ID" value="MBE1581206.1"/>
    <property type="molecule type" value="Genomic_DNA"/>
</dbReference>
<name>A0ABR9LKL0_9PSEU</name>
<comment type="caution">
    <text evidence="1">The sequence shown here is derived from an EMBL/GenBank/DDBJ whole genome shotgun (WGS) entry which is preliminary data.</text>
</comment>
<protein>
    <recommendedName>
        <fullName evidence="3">Cytochrome P450</fullName>
    </recommendedName>
</protein>
<gene>
    <name evidence="1" type="ORF">H4W30_008287</name>
</gene>
<keyword evidence="2" id="KW-1185">Reference proteome</keyword>
<dbReference type="Proteomes" id="UP000656548">
    <property type="component" value="Unassembled WGS sequence"/>
</dbReference>
<proteinExistence type="predicted"/>
<accession>A0ABR9LKL0</accession>
<evidence type="ECO:0000313" key="1">
    <source>
        <dbReference type="EMBL" id="MBE1581206.1"/>
    </source>
</evidence>
<organism evidence="1 2">
    <name type="scientific">Amycolatopsis roodepoortensis</name>
    <dbReference type="NCBI Taxonomy" id="700274"/>
    <lineage>
        <taxon>Bacteria</taxon>
        <taxon>Bacillati</taxon>
        <taxon>Actinomycetota</taxon>
        <taxon>Actinomycetes</taxon>
        <taxon>Pseudonocardiales</taxon>
        <taxon>Pseudonocardiaceae</taxon>
        <taxon>Amycolatopsis</taxon>
    </lineage>
</organism>
<evidence type="ECO:0000313" key="2">
    <source>
        <dbReference type="Proteomes" id="UP000656548"/>
    </source>
</evidence>
<sequence length="110" mass="11745">MLTAVHPLHTPTRDSEPQLGVDALFWPPFDLDLPHEPDAGQLVAAATPGQTCVGVTAPYVVHQVDEKPIPTKFGEYTAVLTRCARIGLVDAPLPPNAQLCADCHSEPTTP</sequence>